<dbReference type="SUPFAM" id="SSF51735">
    <property type="entry name" value="NAD(P)-binding Rossmann-fold domains"/>
    <property type="match status" value="1"/>
</dbReference>
<dbReference type="InterPro" id="IPR001509">
    <property type="entry name" value="Epimerase_deHydtase"/>
</dbReference>
<sequence length="303" mass="34055">MKKYLIIGGAGFIGSHLSEALLKQKNKVVVVDASVFAFPGIKAYKIDVDDAKKIGGVFRKEKPDFVFHLAGAINLRRQITDPLFVNDIDFLSRTKVILDICQKNNIKKVIFVSSGGAIYQDAVSVPTKETYLAHPTSLYGLANLAIEKYLQLHCQNNNLHFVVARLSNAYGSGQWESGFIPAIILKILKKENPILYGTGNQTRDFIYIDDVVEALIVLAKRGDNEIYNVGSSKEISLNTLFELTRELLGAKIKPIYKNSNIQETQRSALDIKKMKKAFGWQPKTDIKEGLLKTIEWYKKNEEN</sequence>
<dbReference type="PANTHER" id="PTHR43000">
    <property type="entry name" value="DTDP-D-GLUCOSE 4,6-DEHYDRATASE-RELATED"/>
    <property type="match status" value="1"/>
</dbReference>
<evidence type="ECO:0000313" key="3">
    <source>
        <dbReference type="EMBL" id="OGZ72279.1"/>
    </source>
</evidence>
<proteinExistence type="inferred from homology"/>
<evidence type="ECO:0000256" key="1">
    <source>
        <dbReference type="ARBA" id="ARBA00007637"/>
    </source>
</evidence>
<organism evidence="3 4">
    <name type="scientific">Candidatus Staskawiczbacteria bacterium RIFCSPLOWO2_01_FULL_38_12b</name>
    <dbReference type="NCBI Taxonomy" id="1802214"/>
    <lineage>
        <taxon>Bacteria</taxon>
        <taxon>Candidatus Staskawicziibacteriota</taxon>
    </lineage>
</organism>
<evidence type="ECO:0000313" key="4">
    <source>
        <dbReference type="Proteomes" id="UP000176774"/>
    </source>
</evidence>
<dbReference type="Pfam" id="PF01370">
    <property type="entry name" value="Epimerase"/>
    <property type="match status" value="1"/>
</dbReference>
<dbReference type="AlphaFoldDB" id="A0A1G2IBZ5"/>
<gene>
    <name evidence="3" type="ORF">A2908_04025</name>
</gene>
<accession>A0A1G2IBZ5</accession>
<comment type="caution">
    <text evidence="3">The sequence shown here is derived from an EMBL/GenBank/DDBJ whole genome shotgun (WGS) entry which is preliminary data.</text>
</comment>
<dbReference type="Gene3D" id="3.40.50.720">
    <property type="entry name" value="NAD(P)-binding Rossmann-like Domain"/>
    <property type="match status" value="1"/>
</dbReference>
<comment type="similarity">
    <text evidence="1">Belongs to the NAD(P)-dependent epimerase/dehydratase family.</text>
</comment>
<dbReference type="STRING" id="1802214.A2908_04025"/>
<evidence type="ECO:0000259" key="2">
    <source>
        <dbReference type="Pfam" id="PF01370"/>
    </source>
</evidence>
<protein>
    <recommendedName>
        <fullName evidence="2">NAD-dependent epimerase/dehydratase domain-containing protein</fullName>
    </recommendedName>
</protein>
<dbReference type="EMBL" id="MHPA01000028">
    <property type="protein sequence ID" value="OGZ72279.1"/>
    <property type="molecule type" value="Genomic_DNA"/>
</dbReference>
<name>A0A1G2IBZ5_9BACT</name>
<dbReference type="PRINTS" id="PR01713">
    <property type="entry name" value="NUCEPIMERASE"/>
</dbReference>
<reference evidence="3 4" key="1">
    <citation type="journal article" date="2016" name="Nat. Commun.">
        <title>Thousands of microbial genomes shed light on interconnected biogeochemical processes in an aquifer system.</title>
        <authorList>
            <person name="Anantharaman K."/>
            <person name="Brown C.T."/>
            <person name="Hug L.A."/>
            <person name="Sharon I."/>
            <person name="Castelle C.J."/>
            <person name="Probst A.J."/>
            <person name="Thomas B.C."/>
            <person name="Singh A."/>
            <person name="Wilkins M.J."/>
            <person name="Karaoz U."/>
            <person name="Brodie E.L."/>
            <person name="Williams K.H."/>
            <person name="Hubbard S.S."/>
            <person name="Banfield J.F."/>
        </authorList>
    </citation>
    <scope>NUCLEOTIDE SEQUENCE [LARGE SCALE GENOMIC DNA]</scope>
</reference>
<dbReference type="InterPro" id="IPR036291">
    <property type="entry name" value="NAD(P)-bd_dom_sf"/>
</dbReference>
<feature type="domain" description="NAD-dependent epimerase/dehydratase" evidence="2">
    <location>
        <begin position="5"/>
        <end position="230"/>
    </location>
</feature>
<dbReference type="Proteomes" id="UP000176774">
    <property type="component" value="Unassembled WGS sequence"/>
</dbReference>